<protein>
    <submittedName>
        <fullName evidence="1">Uncharacterized protein</fullName>
    </submittedName>
</protein>
<organism evidence="1">
    <name type="scientific">viral metagenome</name>
    <dbReference type="NCBI Taxonomy" id="1070528"/>
    <lineage>
        <taxon>unclassified sequences</taxon>
        <taxon>metagenomes</taxon>
        <taxon>organismal metagenomes</taxon>
    </lineage>
</organism>
<reference evidence="1" key="1">
    <citation type="journal article" date="2020" name="Nature">
        <title>Giant virus diversity and host interactions through global metagenomics.</title>
        <authorList>
            <person name="Schulz F."/>
            <person name="Roux S."/>
            <person name="Paez-Espino D."/>
            <person name="Jungbluth S."/>
            <person name="Walsh D.A."/>
            <person name="Denef V.J."/>
            <person name="McMahon K.D."/>
            <person name="Konstantinidis K.T."/>
            <person name="Eloe-Fadrosh E.A."/>
            <person name="Kyrpides N.C."/>
            <person name="Woyke T."/>
        </authorList>
    </citation>
    <scope>NUCLEOTIDE SEQUENCE</scope>
    <source>
        <strain evidence="1">GVMAG-M-3300027770-17</strain>
    </source>
</reference>
<proteinExistence type="predicted"/>
<dbReference type="EMBL" id="MN740468">
    <property type="protein sequence ID" value="QHU28014.1"/>
    <property type="molecule type" value="Genomic_DNA"/>
</dbReference>
<dbReference type="PROSITE" id="PS50096">
    <property type="entry name" value="IQ"/>
    <property type="match status" value="1"/>
</dbReference>
<accession>A0A6C0LEM9</accession>
<dbReference type="Pfam" id="PF00612">
    <property type="entry name" value="IQ"/>
    <property type="match status" value="1"/>
</dbReference>
<sequence>MCESVKNKNSLEKCNLKPLKNLRFCGKHSKMINPKLWKCPNKIYNSIVKIQTIWRGYKIRNRIKLGGPGILNRKLCHNDEELYTFEEKSKQDPFNYFAFEENSKVWWFGLDTMIKWAFESPTNPYTKEPLTIETRKRLRELYDLNFYNGTMKLNNDIHSKCIILSQIMQEQGFDDVNYTRFEYISRLSLVRFTQTIIEELEIKLKDPRHIFINLLTKCLKNQYYFPSNSEFVIFQYTSILIYILRSLKDKFDICFIIMSALYNT</sequence>
<dbReference type="InterPro" id="IPR000048">
    <property type="entry name" value="IQ_motif_EF-hand-BS"/>
</dbReference>
<evidence type="ECO:0000313" key="1">
    <source>
        <dbReference type="EMBL" id="QHU28014.1"/>
    </source>
</evidence>
<dbReference type="AlphaFoldDB" id="A0A6C0LEM9"/>
<name>A0A6C0LEM9_9ZZZZ</name>